<evidence type="ECO:0000256" key="1">
    <source>
        <dbReference type="SAM" id="Phobius"/>
    </source>
</evidence>
<dbReference type="PANTHER" id="PTHR32309">
    <property type="entry name" value="TYROSINE-PROTEIN KINASE"/>
    <property type="match status" value="1"/>
</dbReference>
<dbReference type="EMBL" id="FWXT01000003">
    <property type="protein sequence ID" value="SMC95914.1"/>
    <property type="molecule type" value="Genomic_DNA"/>
</dbReference>
<organism evidence="2 3">
    <name type="scientific">Pedobacter africanus</name>
    <dbReference type="NCBI Taxonomy" id="151894"/>
    <lineage>
        <taxon>Bacteria</taxon>
        <taxon>Pseudomonadati</taxon>
        <taxon>Bacteroidota</taxon>
        <taxon>Sphingobacteriia</taxon>
        <taxon>Sphingobacteriales</taxon>
        <taxon>Sphingobacteriaceae</taxon>
        <taxon>Pedobacter</taxon>
    </lineage>
</organism>
<gene>
    <name evidence="2" type="ORF">SAMN04488524_3719</name>
</gene>
<dbReference type="RefSeq" id="WP_084240503.1">
    <property type="nucleotide sequence ID" value="NZ_FWXT01000003.1"/>
</dbReference>
<proteinExistence type="predicted"/>
<accession>A0A1W2DF84</accession>
<dbReference type="GO" id="GO:0005886">
    <property type="term" value="C:plasma membrane"/>
    <property type="evidence" value="ECO:0007669"/>
    <property type="project" value="TreeGrafter"/>
</dbReference>
<feature type="transmembrane region" description="Helical" evidence="1">
    <location>
        <begin position="453"/>
        <end position="477"/>
    </location>
</feature>
<dbReference type="InterPro" id="IPR027417">
    <property type="entry name" value="P-loop_NTPase"/>
</dbReference>
<keyword evidence="1" id="KW-0472">Membrane</keyword>
<dbReference type="GO" id="GO:0004713">
    <property type="term" value="F:protein tyrosine kinase activity"/>
    <property type="evidence" value="ECO:0007669"/>
    <property type="project" value="TreeGrafter"/>
</dbReference>
<dbReference type="Gene3D" id="3.40.50.300">
    <property type="entry name" value="P-loop containing nucleotide triphosphate hydrolases"/>
    <property type="match status" value="1"/>
</dbReference>
<dbReference type="STRING" id="151894.SAMN04488524_3719"/>
<feature type="transmembrane region" description="Helical" evidence="1">
    <location>
        <begin position="15"/>
        <end position="32"/>
    </location>
</feature>
<keyword evidence="3" id="KW-1185">Reference proteome</keyword>
<keyword evidence="1" id="KW-1133">Transmembrane helix</keyword>
<protein>
    <submittedName>
        <fullName evidence="2">Uncharacterized protein involved in exopolysaccharide biosynthesis</fullName>
    </submittedName>
</protein>
<dbReference type="SUPFAM" id="SSF52540">
    <property type="entry name" value="P-loop containing nucleoside triphosphate hydrolases"/>
    <property type="match status" value="1"/>
</dbReference>
<dbReference type="InterPro" id="IPR050445">
    <property type="entry name" value="Bact_polysacc_biosynth/exp"/>
</dbReference>
<dbReference type="OrthoDB" id="972983at2"/>
<dbReference type="PANTHER" id="PTHR32309:SF13">
    <property type="entry name" value="FERRIC ENTEROBACTIN TRANSPORT PROTEIN FEPE"/>
    <property type="match status" value="1"/>
</dbReference>
<reference evidence="3" key="1">
    <citation type="submission" date="2017-04" db="EMBL/GenBank/DDBJ databases">
        <authorList>
            <person name="Varghese N."/>
            <person name="Submissions S."/>
        </authorList>
    </citation>
    <scope>NUCLEOTIDE SEQUENCE [LARGE SCALE GENOMIC DNA]</scope>
    <source>
        <strain evidence="3">DSM 12126</strain>
    </source>
</reference>
<name>A0A1W2DF84_9SPHI</name>
<sequence length="721" mass="80634">MDIKSFLKLLFKYKWALIMVPVVAVAITYYFVQNLPKEYSSEVQISTGLLDPSKQVLADQNIDYFKVNQQFNNIMEKLKMKRIINILSYNLILHDLTLPQKAFRKNIPLIDSLTATEKQEVIRLFQEKLLSKNILTLADNKGKYKLLDIVASIGYSEYALGKGIEVSHADNSDYINIQFVSENPDLSAYVVNTLASEFIANYSSDVSTNQNNSIVLLDSLLKTKQHIMNQKNTALSDFKRQKGVLNLDEQSAIVYGQISEYEAQRTQALKEIQSNQGAISVIEAKLRGSDPLLAGSSRADNREIINLKRQLEVANSNLIDGNFKASDQRKVDSLTRLLTIKGNQNADENVTDPRASKQSLIQQKLTLEVAMQQAKSSISSLDRQLGILRARYSGMVPYDADIQNYQRDAELATKDYMAALDRFNNTKTEQNMKLKLQIEELGMPGLPLPSKKILYLGGAGAGSFLLTFGVVFLLFFLDRSINTSSQLAAATKMPVLGNLNFLSGPDRGIRSIWNHEENQKEFGIYKNLLRSLRFEISNQLVADESNILGVTSLNDTEGKTTIAYNLAYAFAMVGKKVLLLGEEPRNAGDPNARSLVTGQNFEAFLVKKEIVAEDLITVLNKSVANASLLEMQNERSLKAGFDVLKSQFDMIIIDINSLRDTNIAKEWLSFTEKNIAVFEAGKSISDSDKEFLTLLKKSNGFLGWVLNKIKLTDIKTNQSAG</sequence>
<dbReference type="Proteomes" id="UP000192756">
    <property type="component" value="Unassembled WGS sequence"/>
</dbReference>
<evidence type="ECO:0000313" key="2">
    <source>
        <dbReference type="EMBL" id="SMC95914.1"/>
    </source>
</evidence>
<keyword evidence="1" id="KW-0812">Transmembrane</keyword>
<dbReference type="AlphaFoldDB" id="A0A1W2DF84"/>
<evidence type="ECO:0000313" key="3">
    <source>
        <dbReference type="Proteomes" id="UP000192756"/>
    </source>
</evidence>